<dbReference type="HOGENOM" id="CLU_1439141_0_0_10"/>
<reference evidence="1 2" key="1">
    <citation type="journal article" date="2012" name="J. Bacteriol.">
        <title>Genome Sequence of Fibrella aestuarina BUZ 2T, a Filamentous Marine Bacterium.</title>
        <authorList>
            <person name="Filippini M."/>
            <person name="Qi W."/>
            <person name="Blom J."/>
            <person name="Goesmann A."/>
            <person name="Smits T.H."/>
            <person name="Bagheri H.C."/>
        </authorList>
    </citation>
    <scope>NUCLEOTIDE SEQUENCE [LARGE SCALE GENOMIC DNA]</scope>
    <source>
        <strain evidence="2">BUZ 2T</strain>
        <plasmid evidence="1 2">pFAES01</plasmid>
    </source>
</reference>
<evidence type="ECO:0000313" key="2">
    <source>
        <dbReference type="Proteomes" id="UP000011058"/>
    </source>
</evidence>
<organism evidence="1 2">
    <name type="scientific">Fibrella aestuarina BUZ 2</name>
    <dbReference type="NCBI Taxonomy" id="1166018"/>
    <lineage>
        <taxon>Bacteria</taxon>
        <taxon>Pseudomonadati</taxon>
        <taxon>Bacteroidota</taxon>
        <taxon>Cytophagia</taxon>
        <taxon>Cytophagales</taxon>
        <taxon>Spirosomataceae</taxon>
        <taxon>Fibrella</taxon>
    </lineage>
</organism>
<evidence type="ECO:0000313" key="1">
    <source>
        <dbReference type="EMBL" id="CCH03631.1"/>
    </source>
</evidence>
<gene>
    <name evidence="1" type="ORF">FAES_pFAES01141</name>
</gene>
<evidence type="ECO:0008006" key="3">
    <source>
        <dbReference type="Google" id="ProtNLM"/>
    </source>
</evidence>
<dbReference type="EMBL" id="HE796684">
    <property type="protein sequence ID" value="CCH03631.1"/>
    <property type="molecule type" value="Genomic_DNA"/>
</dbReference>
<accession>I0KHM8</accession>
<protein>
    <recommendedName>
        <fullName evidence="3">Lipoprotein</fullName>
    </recommendedName>
</protein>
<geneLocation type="plasmid" evidence="1 2">
    <name>pFAES01</name>
</geneLocation>
<dbReference type="eggNOG" id="ENOG50341JC">
    <property type="taxonomic scope" value="Bacteria"/>
</dbReference>
<dbReference type="AlphaFoldDB" id="I0KHM8"/>
<keyword evidence="1" id="KW-0614">Plasmid</keyword>
<proteinExistence type="predicted"/>
<dbReference type="Proteomes" id="UP000011058">
    <property type="component" value="Plasmid pFAES01"/>
</dbReference>
<dbReference type="PROSITE" id="PS51257">
    <property type="entry name" value="PROKAR_LIPOPROTEIN"/>
    <property type="match status" value="1"/>
</dbReference>
<dbReference type="KEGG" id="fae:FAES_pFAES01141"/>
<sequence length="188" mass="21606">MERNPINSTRINRVACLWGLLGLIGVTGCQRTTLQLLRSPDANVGSALIRTIRHRHHYPQVITIDEAGHKQRFSADSVWGYKTSDGETYRLYDDTEYQVVQRKPLVIYQTEEWIGDSRWEAYYFGFSMDGAIYDLNKRTCRQVFQQNDCMLELLNQLPNRQLTNTDGHGSYGLANAYAYCQGKTLSGR</sequence>
<keyword evidence="2" id="KW-1185">Reference proteome</keyword>
<name>I0KHM8_9BACT</name>